<organism evidence="4 5">
    <name type="scientific">Astyanax mexicanus</name>
    <name type="common">Blind cave fish</name>
    <name type="synonym">Astyanax fasciatus mexicanus</name>
    <dbReference type="NCBI Taxonomy" id="7994"/>
    <lineage>
        <taxon>Eukaryota</taxon>
        <taxon>Metazoa</taxon>
        <taxon>Chordata</taxon>
        <taxon>Craniata</taxon>
        <taxon>Vertebrata</taxon>
        <taxon>Euteleostomi</taxon>
        <taxon>Actinopterygii</taxon>
        <taxon>Neopterygii</taxon>
        <taxon>Teleostei</taxon>
        <taxon>Ostariophysi</taxon>
        <taxon>Characiformes</taxon>
        <taxon>Characoidei</taxon>
        <taxon>Acestrorhamphidae</taxon>
        <taxon>Acestrorhamphinae</taxon>
        <taxon>Astyanax</taxon>
    </lineage>
</organism>
<keyword evidence="1" id="KW-0677">Repeat</keyword>
<reference evidence="4" key="3">
    <citation type="submission" date="2025-08" db="UniProtKB">
        <authorList>
            <consortium name="Ensembl"/>
        </authorList>
    </citation>
    <scope>IDENTIFICATION</scope>
</reference>
<evidence type="ECO:0000259" key="3">
    <source>
        <dbReference type="SMART" id="SM00322"/>
    </source>
</evidence>
<dbReference type="Ensembl" id="ENSAMXT00000043789.1">
    <property type="protein sequence ID" value="ENSAMXP00000028943.1"/>
    <property type="gene ID" value="ENSAMXG00000032456.1"/>
</dbReference>
<keyword evidence="2" id="KW-0694">RNA-binding</keyword>
<feature type="domain" description="K Homology" evidence="3">
    <location>
        <begin position="27"/>
        <end position="97"/>
    </location>
</feature>
<dbReference type="InterPro" id="IPR004087">
    <property type="entry name" value="KH_dom"/>
</dbReference>
<sequence length="314" mass="34881">MDIDQPDQSCEGFEELQDPSTCQDDSIRLLWEVRVPQSLVGRFIGQKGQHINFLKKKSGAKIDIITPASSKEFKIILVAGTEEQMSTAAAMITEWFKKCELDLTQIQDPSTCQDQPETVDKFVWEARVPKRLVGSFIGPRGCNLKSLMKKSGAKIDIITPASSEEFEIISVDGKEEQIGTAAAMIIEWFKTSEVDLPPYTPRHHLDKDPIPTFTPTFQLLDSSNLLTSVRVPQSLVGRFIGQKGRQIKYLKKKSGAKIDIITPASSKEFKIILVTGTEEQMSTAAAMITEWFKKCELDLWSGLSGLVTGADASH</sequence>
<evidence type="ECO:0000256" key="2">
    <source>
        <dbReference type="PROSITE-ProRule" id="PRU00117"/>
    </source>
</evidence>
<name>A0A3B1IG67_ASTMX</name>
<reference evidence="5" key="2">
    <citation type="journal article" date="2014" name="Nat. Commun.">
        <title>The cavefish genome reveals candidate genes for eye loss.</title>
        <authorList>
            <person name="McGaugh S.E."/>
            <person name="Gross J.B."/>
            <person name="Aken B."/>
            <person name="Blin M."/>
            <person name="Borowsky R."/>
            <person name="Chalopin D."/>
            <person name="Hinaux H."/>
            <person name="Jeffery W.R."/>
            <person name="Keene A."/>
            <person name="Ma L."/>
            <person name="Minx P."/>
            <person name="Murphy D."/>
            <person name="O'Quin K.E."/>
            <person name="Retaux S."/>
            <person name="Rohner N."/>
            <person name="Searle S.M."/>
            <person name="Stahl B.A."/>
            <person name="Tabin C."/>
            <person name="Volff J.N."/>
            <person name="Yoshizawa M."/>
            <person name="Warren W.C."/>
        </authorList>
    </citation>
    <scope>NUCLEOTIDE SEQUENCE [LARGE SCALE GENOMIC DNA]</scope>
    <source>
        <strain evidence="5">female</strain>
    </source>
</reference>
<dbReference type="Pfam" id="PF00013">
    <property type="entry name" value="KH_1"/>
    <property type="match status" value="3"/>
</dbReference>
<dbReference type="GO" id="GO:0003723">
    <property type="term" value="F:RNA binding"/>
    <property type="evidence" value="ECO:0007669"/>
    <property type="project" value="UniProtKB-UniRule"/>
</dbReference>
<evidence type="ECO:0000313" key="4">
    <source>
        <dbReference type="Ensembl" id="ENSAMXP00000028943.1"/>
    </source>
</evidence>
<dbReference type="InterPro" id="IPR004088">
    <property type="entry name" value="KH_dom_type_1"/>
</dbReference>
<dbReference type="STRING" id="7994.ENSAMXP00000028943"/>
<feature type="domain" description="K Homology" evidence="3">
    <location>
        <begin position="223"/>
        <end position="293"/>
    </location>
</feature>
<accession>A0A3B1IG67</accession>
<dbReference type="InParanoid" id="A0A3B1IG67"/>
<proteinExistence type="predicted"/>
<dbReference type="PANTHER" id="PTHR10288">
    <property type="entry name" value="KH DOMAIN CONTAINING RNA BINDING PROTEIN"/>
    <property type="match status" value="1"/>
</dbReference>
<dbReference type="SUPFAM" id="SSF54791">
    <property type="entry name" value="Eukaryotic type KH-domain (KH-domain type I)"/>
    <property type="match status" value="3"/>
</dbReference>
<dbReference type="InterPro" id="IPR036612">
    <property type="entry name" value="KH_dom_type_1_sf"/>
</dbReference>
<protein>
    <recommendedName>
        <fullName evidence="3">K Homology domain-containing protein</fullName>
    </recommendedName>
</protein>
<reference evidence="4" key="4">
    <citation type="submission" date="2025-09" db="UniProtKB">
        <authorList>
            <consortium name="Ensembl"/>
        </authorList>
    </citation>
    <scope>IDENTIFICATION</scope>
</reference>
<evidence type="ECO:0000256" key="1">
    <source>
        <dbReference type="ARBA" id="ARBA00022737"/>
    </source>
</evidence>
<dbReference type="PROSITE" id="PS50084">
    <property type="entry name" value="KH_TYPE_1"/>
    <property type="match status" value="3"/>
</dbReference>
<reference evidence="5" key="1">
    <citation type="submission" date="2013-03" db="EMBL/GenBank/DDBJ databases">
        <authorList>
            <person name="Jeffery W."/>
            <person name="Warren W."/>
            <person name="Wilson R.K."/>
        </authorList>
    </citation>
    <scope>NUCLEOTIDE SEQUENCE</scope>
    <source>
        <strain evidence="5">female</strain>
    </source>
</reference>
<dbReference type="Proteomes" id="UP000018467">
    <property type="component" value="Unassembled WGS sequence"/>
</dbReference>
<keyword evidence="5" id="KW-1185">Reference proteome</keyword>
<evidence type="ECO:0000313" key="5">
    <source>
        <dbReference type="Proteomes" id="UP000018467"/>
    </source>
</evidence>
<dbReference type="AlphaFoldDB" id="A0A3B1IG67"/>
<feature type="domain" description="K Homology" evidence="3">
    <location>
        <begin position="120"/>
        <end position="190"/>
    </location>
</feature>
<dbReference type="Bgee" id="ENSAMXG00000032456">
    <property type="expression patterns" value="Expressed in testis and 2 other cell types or tissues"/>
</dbReference>
<dbReference type="SMART" id="SM00322">
    <property type="entry name" value="KH"/>
    <property type="match status" value="3"/>
</dbReference>
<dbReference type="GeneTree" id="ENSGT00940000167158"/>
<dbReference type="Gene3D" id="3.30.1370.10">
    <property type="entry name" value="K Homology domain, type 1"/>
    <property type="match status" value="3"/>
</dbReference>